<reference evidence="2 3" key="1">
    <citation type="submission" date="2014-11" db="EMBL/GenBank/DDBJ databases">
        <title>A Rickettsiales Symbiont of Amoebae With Ancient Features.</title>
        <authorList>
            <person name="Schulz F."/>
            <person name="Martijn J."/>
            <person name="Wascher F."/>
            <person name="Kostanjsek R."/>
            <person name="Ettema T.J."/>
            <person name="Horn M."/>
        </authorList>
    </citation>
    <scope>NUCLEOTIDE SEQUENCE [LARGE SCALE GENOMIC DNA]</scope>
    <source>
        <strain evidence="2 3">UWC36</strain>
    </source>
</reference>
<evidence type="ECO:0000313" key="3">
    <source>
        <dbReference type="Proteomes" id="UP000031258"/>
    </source>
</evidence>
<dbReference type="Proteomes" id="UP000031258">
    <property type="component" value="Unassembled WGS sequence"/>
</dbReference>
<dbReference type="AlphaFoldDB" id="A0A0C1MTG6"/>
<dbReference type="GO" id="GO:0003676">
    <property type="term" value="F:nucleic acid binding"/>
    <property type="evidence" value="ECO:0007669"/>
    <property type="project" value="InterPro"/>
</dbReference>
<dbReference type="InterPro" id="IPR012337">
    <property type="entry name" value="RNaseH-like_sf"/>
</dbReference>
<dbReference type="Gene3D" id="3.30.420.10">
    <property type="entry name" value="Ribonuclease H-like superfamily/Ribonuclease H"/>
    <property type="match status" value="1"/>
</dbReference>
<evidence type="ECO:0000259" key="1">
    <source>
        <dbReference type="Pfam" id="PF10108"/>
    </source>
</evidence>
<dbReference type="EMBL" id="JSWE01000096">
    <property type="protein sequence ID" value="KIE05387.1"/>
    <property type="molecule type" value="Genomic_DNA"/>
</dbReference>
<dbReference type="OrthoDB" id="13288at2"/>
<sequence length="269" mass="30847">MLKTLFVFDIETVPDLISARNLLGSDTPEAELGEALTQYHLDITQGKNGFIRQLFHQVAAISFLEAEIHHDQEGGEYYVLKDIRSGGKAESTEKELIQGVFQYLSTLKARLVSFNGRSFDLPVLKYRAMRYGVQAKWLHQSGDKWNSYNSRYSHDWHCDLLDALSDYGVSAKIKMSEVCALLGLPGKIDVDGSQVSELFNQNKIREIRDYCELDVINTYLIYLRHMHHIGKLSGNSYDTCIEDLIAFLQSKAEEKQNFTLFLDEWLSKY</sequence>
<dbReference type="InterPro" id="IPR036397">
    <property type="entry name" value="RNaseH_sf"/>
</dbReference>
<name>A0A0C1MTG6_9RICK</name>
<dbReference type="Pfam" id="PF10108">
    <property type="entry name" value="DNA_pol_B_exo2"/>
    <property type="match status" value="1"/>
</dbReference>
<organism evidence="2 3">
    <name type="scientific">Candidatus Jidaibacter acanthamoebae</name>
    <dbReference type="NCBI Taxonomy" id="86105"/>
    <lineage>
        <taxon>Bacteria</taxon>
        <taxon>Pseudomonadati</taxon>
        <taxon>Pseudomonadota</taxon>
        <taxon>Alphaproteobacteria</taxon>
        <taxon>Rickettsiales</taxon>
        <taxon>Candidatus Midichloriaceae</taxon>
        <taxon>Candidatus Jidaibacter</taxon>
    </lineage>
</organism>
<proteinExistence type="predicted"/>
<dbReference type="RefSeq" id="WP_039456484.1">
    <property type="nucleotide sequence ID" value="NZ_JSWE01000096.1"/>
</dbReference>
<dbReference type="InterPro" id="IPR019288">
    <property type="entry name" value="3'-5'_exonuclease_PolB-like"/>
</dbReference>
<gene>
    <name evidence="2" type="ORF">NF27_DT01610</name>
</gene>
<dbReference type="CDD" id="cd05782">
    <property type="entry name" value="DNA_polB_like1_exo"/>
    <property type="match status" value="1"/>
</dbReference>
<dbReference type="SUPFAM" id="SSF53098">
    <property type="entry name" value="Ribonuclease H-like"/>
    <property type="match status" value="1"/>
</dbReference>
<feature type="domain" description="Predicted 3'-5' exonuclease PolB-like" evidence="1">
    <location>
        <begin position="49"/>
        <end position="265"/>
    </location>
</feature>
<keyword evidence="3" id="KW-1185">Reference proteome</keyword>
<evidence type="ECO:0000313" key="2">
    <source>
        <dbReference type="EMBL" id="KIE05387.1"/>
    </source>
</evidence>
<accession>A0A0C1MTG6</accession>
<protein>
    <recommendedName>
        <fullName evidence="1">Predicted 3'-5' exonuclease PolB-like domain-containing protein</fullName>
    </recommendedName>
</protein>
<comment type="caution">
    <text evidence="2">The sequence shown here is derived from an EMBL/GenBank/DDBJ whole genome shotgun (WGS) entry which is preliminary data.</text>
</comment>
<dbReference type="STRING" id="86105.NF27_DT01610"/>